<name>A0A9Q8VIK3_9GAMA</name>
<evidence type="ECO:0000256" key="7">
    <source>
        <dbReference type="ARBA" id="ARBA00022812"/>
    </source>
</evidence>
<evidence type="ECO:0000313" key="13">
    <source>
        <dbReference type="EMBL" id="UNP64467.1"/>
    </source>
</evidence>
<comment type="function">
    <text evidence="1">Plays several roles during the time course of infection, including egress of virus particles from the perinuclear space and secondary envelopment of cytoplasmic capsids that bud into specific trans-Golgi network (TGN)-derived membranes.</text>
</comment>
<evidence type="ECO:0000256" key="1">
    <source>
        <dbReference type="ARBA" id="ARBA00001991"/>
    </source>
</evidence>
<accession>A0A9Q8VIK3</accession>
<keyword evidence="8" id="KW-0946">Virion</keyword>
<comment type="subcellular location">
    <subcellularLocation>
        <location evidence="2">Host Golgi apparatus</location>
    </subcellularLocation>
    <subcellularLocation>
        <location evidence="3">Host cytoplasm</location>
    </subcellularLocation>
    <subcellularLocation>
        <location evidence="4">Virion</location>
    </subcellularLocation>
</comment>
<keyword evidence="6" id="KW-0597">Phosphoprotein</keyword>
<sequence>MAQNQLTCCGLNLFGLWRRRGRYTRLPASTQDEIPSRWKSEINMGLPPGVQIGDLIQENESKVTIEQAYILATQVNQISDYLKRFDTVRVPDGCQSLVNAQINKLKSLQIIIWNTMISMAVGNVTIEDSVFQNLMEKRAGETLSLIEIEKVATAIKTDTNVDWIADIEKVISSVSPSVLESIESASTCEGEVPILSQPERQGLPGTTPTNQLISQPLRDQVHLPQQDSDNRSVSACKTLLE</sequence>
<evidence type="ECO:0000256" key="5">
    <source>
        <dbReference type="ARBA" id="ARBA00006551"/>
    </source>
</evidence>
<evidence type="ECO:0000256" key="8">
    <source>
        <dbReference type="ARBA" id="ARBA00022844"/>
    </source>
</evidence>
<comment type="similarity">
    <text evidence="5">Belongs to the herpesviridae UL51 family.</text>
</comment>
<evidence type="ECO:0000313" key="14">
    <source>
        <dbReference type="Proteomes" id="UP001142430"/>
    </source>
</evidence>
<feature type="region of interest" description="Disordered" evidence="12">
    <location>
        <begin position="221"/>
        <end position="241"/>
    </location>
</feature>
<evidence type="ECO:0000256" key="10">
    <source>
        <dbReference type="ARBA" id="ARBA00023200"/>
    </source>
</evidence>
<evidence type="ECO:0000256" key="9">
    <source>
        <dbReference type="ARBA" id="ARBA00023139"/>
    </source>
</evidence>
<organism evidence="13 14">
    <name type="scientific">Saguinine gammaherpesvirus 1</name>
    <dbReference type="NCBI Taxonomy" id="2169901"/>
    <lineage>
        <taxon>Viruses</taxon>
        <taxon>Duplodnaviria</taxon>
        <taxon>Heunggongvirae</taxon>
        <taxon>Peploviricota</taxon>
        <taxon>Herviviricetes</taxon>
        <taxon>Herpesvirales</taxon>
        <taxon>Orthoherpesviridae</taxon>
        <taxon>Gammaherpesvirinae</taxon>
    </lineage>
</organism>
<keyword evidence="11" id="KW-0449">Lipoprotein</keyword>
<evidence type="ECO:0000256" key="11">
    <source>
        <dbReference type="ARBA" id="ARBA00023288"/>
    </source>
</evidence>
<dbReference type="GO" id="GO:0044423">
    <property type="term" value="C:virion component"/>
    <property type="evidence" value="ECO:0007669"/>
    <property type="project" value="UniProtKB-KW"/>
</dbReference>
<protein>
    <submittedName>
        <fullName evidence="13">BSRF1-like protein</fullName>
    </submittedName>
</protein>
<evidence type="ECO:0000256" key="12">
    <source>
        <dbReference type="SAM" id="MobiDB-lite"/>
    </source>
</evidence>
<dbReference type="InterPro" id="IPR007619">
    <property type="entry name" value="Herpes_U44"/>
</dbReference>
<evidence type="ECO:0000256" key="6">
    <source>
        <dbReference type="ARBA" id="ARBA00022553"/>
    </source>
</evidence>
<evidence type="ECO:0000256" key="2">
    <source>
        <dbReference type="ARBA" id="ARBA00004136"/>
    </source>
</evidence>
<reference evidence="13" key="1">
    <citation type="submission" date="2021-09" db="EMBL/GenBank/DDBJ databases">
        <title>The complete genome of the Saguinine gammaherpesvirus 1 (SgGHV-1).</title>
        <authorList>
            <person name="Marti-Carreras J."/>
            <person name="Maes P."/>
        </authorList>
    </citation>
    <scope>NUCLEOTIDE SEQUENCE</scope>
    <source>
        <strain evidence="13">S338D</strain>
    </source>
</reference>
<dbReference type="EMBL" id="OK337614">
    <property type="protein sequence ID" value="UNP64467.1"/>
    <property type="molecule type" value="Genomic_DNA"/>
</dbReference>
<evidence type="ECO:0000256" key="4">
    <source>
        <dbReference type="ARBA" id="ARBA00004328"/>
    </source>
</evidence>
<keyword evidence="9" id="KW-0564">Palmitate</keyword>
<keyword evidence="7" id="KW-1040">Host Golgi apparatus</keyword>
<keyword evidence="10" id="KW-1035">Host cytoplasm</keyword>
<dbReference type="Pfam" id="PF04533">
    <property type="entry name" value="Herpes_U44"/>
    <property type="match status" value="1"/>
</dbReference>
<proteinExistence type="inferred from homology"/>
<feature type="compositionally biased region" description="Polar residues" evidence="12">
    <location>
        <begin position="223"/>
        <end position="235"/>
    </location>
</feature>
<evidence type="ECO:0000256" key="3">
    <source>
        <dbReference type="ARBA" id="ARBA00004192"/>
    </source>
</evidence>
<dbReference type="Proteomes" id="UP001142430">
    <property type="component" value="Segment"/>
</dbReference>
<dbReference type="GO" id="GO:0044177">
    <property type="term" value="C:host cell Golgi apparatus"/>
    <property type="evidence" value="ECO:0007669"/>
    <property type="project" value="UniProtKB-SubCell"/>
</dbReference>